<keyword evidence="9 11" id="KW-0472">Membrane</keyword>
<evidence type="ECO:0000256" key="9">
    <source>
        <dbReference type="ARBA" id="ARBA00023136"/>
    </source>
</evidence>
<evidence type="ECO:0000256" key="1">
    <source>
        <dbReference type="ARBA" id="ARBA00004533"/>
    </source>
</evidence>
<evidence type="ECO:0000256" key="6">
    <source>
        <dbReference type="ARBA" id="ARBA00022519"/>
    </source>
</evidence>
<keyword evidence="8" id="KW-0653">Protein transport</keyword>
<dbReference type="Pfam" id="PF01203">
    <property type="entry name" value="T2SSN"/>
    <property type="match status" value="1"/>
</dbReference>
<dbReference type="InterPro" id="IPR022792">
    <property type="entry name" value="T2SS_protein-GspN"/>
</dbReference>
<keyword evidence="11" id="KW-1133">Transmembrane helix</keyword>
<evidence type="ECO:0000256" key="3">
    <source>
        <dbReference type="ARBA" id="ARBA00021563"/>
    </source>
</evidence>
<evidence type="ECO:0000256" key="8">
    <source>
        <dbReference type="ARBA" id="ARBA00022927"/>
    </source>
</evidence>
<evidence type="ECO:0000313" key="12">
    <source>
        <dbReference type="EMBL" id="STY94569.1"/>
    </source>
</evidence>
<dbReference type="AlphaFoldDB" id="A0A378Q1E1"/>
<evidence type="ECO:0000256" key="7">
    <source>
        <dbReference type="ARBA" id="ARBA00022692"/>
    </source>
</evidence>
<feature type="transmembrane region" description="Helical" evidence="11">
    <location>
        <begin position="21"/>
        <end position="45"/>
    </location>
</feature>
<reference evidence="12 13" key="1">
    <citation type="submission" date="2018-06" db="EMBL/GenBank/DDBJ databases">
        <authorList>
            <consortium name="Pathogen Informatics"/>
            <person name="Doyle S."/>
        </authorList>
    </citation>
    <scope>NUCLEOTIDE SEQUENCE [LARGE SCALE GENOMIC DNA]</scope>
    <source>
        <strain evidence="12 13">NCTC11091</strain>
    </source>
</reference>
<dbReference type="EMBL" id="UGQA01000001">
    <property type="protein sequence ID" value="STY94569.1"/>
    <property type="molecule type" value="Genomic_DNA"/>
</dbReference>
<gene>
    <name evidence="12" type="ORF">NCTC11091_00334</name>
</gene>
<evidence type="ECO:0000256" key="4">
    <source>
        <dbReference type="ARBA" id="ARBA00022448"/>
    </source>
</evidence>
<keyword evidence="7 11" id="KW-0812">Transmembrane</keyword>
<keyword evidence="4" id="KW-0813">Transport</keyword>
<dbReference type="Proteomes" id="UP000255193">
    <property type="component" value="Unassembled WGS sequence"/>
</dbReference>
<dbReference type="GO" id="GO:0015627">
    <property type="term" value="C:type II protein secretion system complex"/>
    <property type="evidence" value="ECO:0007669"/>
    <property type="project" value="InterPro"/>
</dbReference>
<sequence>MASLALTSANAADMPARRPSPWWWLLGLLLFAASLIVQLPAAWLVKKFAPNNPYLQHVSGNLWHGQANWQLGVRPNQPLVGTVDWQWQPWRSLTGNMGFAVKIDSRQTHLTGDIALGRKAWQVIDLSGKIAPETLRQLVDWQLPDTPLVLKNVQVKKTKQGYPKAEGTLNWAGGEVGYPNAGRVYQLNLPTILGTLSSEMARGANNASTNGATLHLALTNEQGQRLGDLRLDNDGMLDVALTQRLLKTMPKYQGKGVDDSVIVTTRQPIGALR</sequence>
<dbReference type="GO" id="GO:0005886">
    <property type="term" value="C:plasma membrane"/>
    <property type="evidence" value="ECO:0007669"/>
    <property type="project" value="UniProtKB-SubCell"/>
</dbReference>
<name>A0A378Q1E1_9GAMM</name>
<proteinExistence type="inferred from homology"/>
<evidence type="ECO:0000256" key="10">
    <source>
        <dbReference type="ARBA" id="ARBA00030772"/>
    </source>
</evidence>
<evidence type="ECO:0000256" key="2">
    <source>
        <dbReference type="ARBA" id="ARBA00007208"/>
    </source>
</evidence>
<accession>A0A378Q1E1</accession>
<protein>
    <recommendedName>
        <fullName evidence="3">Type II secretion system protein N</fullName>
    </recommendedName>
    <alternativeName>
        <fullName evidence="10">General secretion pathway protein N</fullName>
    </alternativeName>
</protein>
<dbReference type="GO" id="GO:0015628">
    <property type="term" value="P:protein secretion by the type II secretion system"/>
    <property type="evidence" value="ECO:0007669"/>
    <property type="project" value="InterPro"/>
</dbReference>
<dbReference type="RefSeq" id="WP_245945283.1">
    <property type="nucleotide sequence ID" value="NZ_CP171125.1"/>
</dbReference>
<keyword evidence="5" id="KW-1003">Cell membrane</keyword>
<evidence type="ECO:0000313" key="13">
    <source>
        <dbReference type="Proteomes" id="UP000255193"/>
    </source>
</evidence>
<comment type="similarity">
    <text evidence="2">Belongs to the GSP N family.</text>
</comment>
<evidence type="ECO:0000256" key="5">
    <source>
        <dbReference type="ARBA" id="ARBA00022475"/>
    </source>
</evidence>
<organism evidence="12 13">
    <name type="scientific">Faucicola atlantae</name>
    <dbReference type="NCBI Taxonomy" id="34059"/>
    <lineage>
        <taxon>Bacteria</taxon>
        <taxon>Pseudomonadati</taxon>
        <taxon>Pseudomonadota</taxon>
        <taxon>Gammaproteobacteria</taxon>
        <taxon>Moraxellales</taxon>
        <taxon>Moraxellaceae</taxon>
        <taxon>Faucicola</taxon>
    </lineage>
</organism>
<evidence type="ECO:0000256" key="11">
    <source>
        <dbReference type="SAM" id="Phobius"/>
    </source>
</evidence>
<keyword evidence="6" id="KW-0997">Cell inner membrane</keyword>
<comment type="subcellular location">
    <subcellularLocation>
        <location evidence="1">Cell inner membrane</location>
    </subcellularLocation>
</comment>